<dbReference type="Proteomes" id="UP000585474">
    <property type="component" value="Unassembled WGS sequence"/>
</dbReference>
<evidence type="ECO:0000313" key="2">
    <source>
        <dbReference type="Proteomes" id="UP000585474"/>
    </source>
</evidence>
<dbReference type="OrthoDB" id="2423701at2759"/>
<dbReference type="EMBL" id="BJWL01000339">
    <property type="protein sequence ID" value="GFS40096.1"/>
    <property type="molecule type" value="Genomic_DNA"/>
</dbReference>
<protein>
    <submittedName>
        <fullName evidence="1">Uncharacterized protein</fullName>
    </submittedName>
</protein>
<dbReference type="AlphaFoldDB" id="A0A7J0DQ82"/>
<sequence length="133" mass="14500">MIVEIWVDKVWRGVVWLSMVIGELHIGGVEPAPGVDLEGLEVAKECLAEVFEIDPSSTDGWEKSDLLVDLFDSREASEKQKYKSVLCHETLSADVPSTSSAEIASAALEASQTLVYSSPIHYIFLSNLFGIGT</sequence>
<dbReference type="Gene3D" id="1.20.5.420">
    <property type="entry name" value="Immunoglobulin FC, subunit C"/>
    <property type="match status" value="1"/>
</dbReference>
<gene>
    <name evidence="1" type="ORF">Acr_00g0066710</name>
</gene>
<keyword evidence="2" id="KW-1185">Reference proteome</keyword>
<comment type="caution">
    <text evidence="1">The sequence shown here is derived from an EMBL/GenBank/DDBJ whole genome shotgun (WGS) entry which is preliminary data.</text>
</comment>
<name>A0A7J0DQ82_9ERIC</name>
<proteinExistence type="predicted"/>
<organism evidence="1 2">
    <name type="scientific">Actinidia rufa</name>
    <dbReference type="NCBI Taxonomy" id="165716"/>
    <lineage>
        <taxon>Eukaryota</taxon>
        <taxon>Viridiplantae</taxon>
        <taxon>Streptophyta</taxon>
        <taxon>Embryophyta</taxon>
        <taxon>Tracheophyta</taxon>
        <taxon>Spermatophyta</taxon>
        <taxon>Magnoliopsida</taxon>
        <taxon>eudicotyledons</taxon>
        <taxon>Gunneridae</taxon>
        <taxon>Pentapetalae</taxon>
        <taxon>asterids</taxon>
        <taxon>Ericales</taxon>
        <taxon>Actinidiaceae</taxon>
        <taxon>Actinidia</taxon>
    </lineage>
</organism>
<reference evidence="2" key="1">
    <citation type="submission" date="2019-07" db="EMBL/GenBank/DDBJ databases">
        <title>De Novo Assembly of kiwifruit Actinidia rufa.</title>
        <authorList>
            <person name="Sugita-Konishi S."/>
            <person name="Sato K."/>
            <person name="Mori E."/>
            <person name="Abe Y."/>
            <person name="Kisaki G."/>
            <person name="Hamano K."/>
            <person name="Suezawa K."/>
            <person name="Otani M."/>
            <person name="Fukuda T."/>
            <person name="Manabe T."/>
            <person name="Gomi K."/>
            <person name="Tabuchi M."/>
            <person name="Akimitsu K."/>
            <person name="Kataoka I."/>
        </authorList>
    </citation>
    <scope>NUCLEOTIDE SEQUENCE [LARGE SCALE GENOMIC DNA]</scope>
    <source>
        <strain evidence="2">cv. Fuchu</strain>
    </source>
</reference>
<evidence type="ECO:0000313" key="1">
    <source>
        <dbReference type="EMBL" id="GFS40096.1"/>
    </source>
</evidence>
<accession>A0A7J0DQ82</accession>